<evidence type="ECO:0000313" key="2">
    <source>
        <dbReference type="EMBL" id="QGK68486.1"/>
    </source>
</evidence>
<dbReference type="Proteomes" id="UP000371041">
    <property type="component" value="Chromosome"/>
</dbReference>
<organism evidence="2 3">
    <name type="scientific">Allosaccharopolyspora coralli</name>
    <dbReference type="NCBI Taxonomy" id="2665642"/>
    <lineage>
        <taxon>Bacteria</taxon>
        <taxon>Bacillati</taxon>
        <taxon>Actinomycetota</taxon>
        <taxon>Actinomycetes</taxon>
        <taxon>Pseudonocardiales</taxon>
        <taxon>Pseudonocardiaceae</taxon>
        <taxon>Allosaccharopolyspora</taxon>
    </lineage>
</organism>
<sequence length="134" mass="14499">MSTPIPLPPAARLSLVDRAVGLTAVGAARLIALTPPVVLMRLLRLLRTGARPATYREAARAREIVTSVSIMCAGEGCVQRSIATVVISRLRGSWPIWRSGVRHDPFRAHAWVEAEGHPVEEPETTTGYTPILSV</sequence>
<reference evidence="3" key="1">
    <citation type="submission" date="2019-11" db="EMBL/GenBank/DDBJ databases">
        <title>The complete genome sequence of Saccharopolyspora sp. E2A.</title>
        <authorList>
            <person name="Zhang G."/>
        </authorList>
    </citation>
    <scope>NUCLEOTIDE SEQUENCE [LARGE SCALE GENOMIC DNA]</scope>
    <source>
        <strain evidence="3">E2A</strain>
    </source>
</reference>
<gene>
    <name evidence="2" type="ORF">GIY23_01970</name>
</gene>
<dbReference type="InterPro" id="IPR032708">
    <property type="entry name" value="McjB_C"/>
</dbReference>
<keyword evidence="3" id="KW-1185">Reference proteome</keyword>
<proteinExistence type="predicted"/>
<dbReference type="EMBL" id="CP045929">
    <property type="protein sequence ID" value="QGK68486.1"/>
    <property type="molecule type" value="Genomic_DNA"/>
</dbReference>
<dbReference type="AlphaFoldDB" id="A0A5Q3Q4R2"/>
<dbReference type="RefSeq" id="WP_154075095.1">
    <property type="nucleotide sequence ID" value="NZ_CP045929.1"/>
</dbReference>
<dbReference type="NCBIfam" id="NF033537">
    <property type="entry name" value="lasso_biosyn_B2"/>
    <property type="match status" value="1"/>
</dbReference>
<protein>
    <submittedName>
        <fullName evidence="2">Lasso peptide biosynthesis B2 protein</fullName>
    </submittedName>
</protein>
<evidence type="ECO:0000313" key="3">
    <source>
        <dbReference type="Proteomes" id="UP000371041"/>
    </source>
</evidence>
<accession>A0A5Q3Q4R2</accession>
<dbReference type="InterPro" id="IPR053521">
    <property type="entry name" value="McjB-like"/>
</dbReference>
<feature type="domain" description="Microcin J25-processing protein McjB C-terminal" evidence="1">
    <location>
        <begin position="22"/>
        <end position="133"/>
    </location>
</feature>
<dbReference type="Pfam" id="PF13471">
    <property type="entry name" value="Transglut_core3"/>
    <property type="match status" value="1"/>
</dbReference>
<evidence type="ECO:0000259" key="1">
    <source>
        <dbReference type="Pfam" id="PF13471"/>
    </source>
</evidence>
<name>A0A5Q3Q4R2_9PSEU</name>
<dbReference type="KEGG" id="sace:GIY23_01970"/>